<dbReference type="EMBL" id="VCDI01000011">
    <property type="protein sequence ID" value="TLU70726.1"/>
    <property type="molecule type" value="Genomic_DNA"/>
</dbReference>
<evidence type="ECO:0000313" key="2">
    <source>
        <dbReference type="Proteomes" id="UP000305654"/>
    </source>
</evidence>
<accession>A0A5R9J5U1</accession>
<reference evidence="1 2" key="1">
    <citation type="submission" date="2019-05" db="EMBL/GenBank/DDBJ databases">
        <authorList>
            <person name="Pankratov T."/>
            <person name="Grouzdev D."/>
        </authorList>
    </citation>
    <scope>NUCLEOTIDE SEQUENCE [LARGE SCALE GENOMIC DNA]</scope>
    <source>
        <strain evidence="1 2">KEBCLARHB70R</strain>
    </source>
</reference>
<dbReference type="RefSeq" id="WP_138327886.1">
    <property type="nucleotide sequence ID" value="NZ_VCDI01000011.1"/>
</dbReference>
<dbReference type="AlphaFoldDB" id="A0A5R9J5U1"/>
<proteinExistence type="predicted"/>
<gene>
    <name evidence="1" type="ORF">FE263_20365</name>
</gene>
<protein>
    <submittedName>
        <fullName evidence="1">Uncharacterized protein</fullName>
    </submittedName>
</protein>
<comment type="caution">
    <text evidence="1">The sequence shown here is derived from an EMBL/GenBank/DDBJ whole genome shotgun (WGS) entry which is preliminary data.</text>
</comment>
<evidence type="ECO:0000313" key="1">
    <source>
        <dbReference type="EMBL" id="TLU70726.1"/>
    </source>
</evidence>
<organism evidence="1 2">
    <name type="scientific">Lichenicoccus roseus</name>
    <dbReference type="NCBI Taxonomy" id="2683649"/>
    <lineage>
        <taxon>Bacteria</taxon>
        <taxon>Pseudomonadati</taxon>
        <taxon>Pseudomonadota</taxon>
        <taxon>Alphaproteobacteria</taxon>
        <taxon>Acetobacterales</taxon>
        <taxon>Acetobacteraceae</taxon>
        <taxon>Lichenicoccus</taxon>
    </lineage>
</organism>
<sequence length="207" mass="23215">MTNSVAADPAAPEIAEPAGAPCLPDTDWLQHRLTISGPVEELRRFRTGAAGAGMIPWQIDFEQLQEDWFHRLMGATSRNLSAQGARILAQQLREASERRHGLAVAQVGRSRACLFDLYALQPVPGSILALGPDHPRALAWLWQHWGTTQALRHVVVLGEPRDQEAAEATWRLGFWSADWTPWRALSVMAHNWPRLRFKTRSLYDQAA</sequence>
<keyword evidence="2" id="KW-1185">Reference proteome</keyword>
<dbReference type="OrthoDB" id="7240222at2"/>
<dbReference type="Proteomes" id="UP000305654">
    <property type="component" value="Unassembled WGS sequence"/>
</dbReference>
<name>A0A5R9J5U1_9PROT</name>